<comment type="caution">
    <text evidence="2">The sequence shown here is derived from an EMBL/GenBank/DDBJ whole genome shotgun (WGS) entry which is preliminary data.</text>
</comment>
<protein>
    <submittedName>
        <fullName evidence="2">Uncharacterized protein</fullName>
    </submittedName>
</protein>
<organism evidence="2 3">
    <name type="scientific">Salix koriyanagi</name>
    <dbReference type="NCBI Taxonomy" id="2511006"/>
    <lineage>
        <taxon>Eukaryota</taxon>
        <taxon>Viridiplantae</taxon>
        <taxon>Streptophyta</taxon>
        <taxon>Embryophyta</taxon>
        <taxon>Tracheophyta</taxon>
        <taxon>Spermatophyta</taxon>
        <taxon>Magnoliopsida</taxon>
        <taxon>eudicotyledons</taxon>
        <taxon>Gunneridae</taxon>
        <taxon>Pentapetalae</taxon>
        <taxon>rosids</taxon>
        <taxon>fabids</taxon>
        <taxon>Malpighiales</taxon>
        <taxon>Salicaceae</taxon>
        <taxon>Saliceae</taxon>
        <taxon>Salix</taxon>
    </lineage>
</organism>
<evidence type="ECO:0000313" key="3">
    <source>
        <dbReference type="Proteomes" id="UP001151752"/>
    </source>
</evidence>
<gene>
    <name evidence="2" type="ORF">OIU74_025915</name>
</gene>
<keyword evidence="1" id="KW-0812">Transmembrane</keyword>
<reference evidence="2" key="1">
    <citation type="submission" date="2022-11" db="EMBL/GenBank/DDBJ databases">
        <authorList>
            <person name="Hyden B.L."/>
            <person name="Feng K."/>
            <person name="Yates T."/>
            <person name="Jawdy S."/>
            <person name="Smart L.B."/>
            <person name="Muchero W."/>
        </authorList>
    </citation>
    <scope>NUCLEOTIDE SEQUENCE</scope>
    <source>
        <tissue evidence="2">Shoot tip</tissue>
    </source>
</reference>
<proteinExistence type="predicted"/>
<sequence>MRSKPGEEPTEPYTYLQIDPPRREASNFWLSHHMRELQQTFRTWSGGIGILAFCFALMIWFIEYK</sequence>
<dbReference type="AlphaFoldDB" id="A0A9Q1A5R9"/>
<evidence type="ECO:0000256" key="1">
    <source>
        <dbReference type="SAM" id="Phobius"/>
    </source>
</evidence>
<keyword evidence="1" id="KW-0472">Membrane</keyword>
<feature type="transmembrane region" description="Helical" evidence="1">
    <location>
        <begin position="41"/>
        <end position="62"/>
    </location>
</feature>
<dbReference type="Proteomes" id="UP001151752">
    <property type="component" value="Chromosome 18"/>
</dbReference>
<keyword evidence="3" id="KW-1185">Reference proteome</keyword>
<name>A0A9Q1A5R9_9ROSI</name>
<dbReference type="EMBL" id="JAPFFM010000006">
    <property type="protein sequence ID" value="KAJ6759330.1"/>
    <property type="molecule type" value="Genomic_DNA"/>
</dbReference>
<evidence type="ECO:0000313" key="2">
    <source>
        <dbReference type="EMBL" id="KAJ6759330.1"/>
    </source>
</evidence>
<keyword evidence="1" id="KW-1133">Transmembrane helix</keyword>
<reference evidence="2" key="2">
    <citation type="journal article" date="2023" name="Int. J. Mol. Sci.">
        <title>De Novo Assembly and Annotation of 11 Diverse Shrub Willow (Salix) Genomes Reveals Novel Gene Organization in Sex-Linked Regions.</title>
        <authorList>
            <person name="Hyden B."/>
            <person name="Feng K."/>
            <person name="Yates T.B."/>
            <person name="Jawdy S."/>
            <person name="Cereghino C."/>
            <person name="Smart L.B."/>
            <person name="Muchero W."/>
        </authorList>
    </citation>
    <scope>NUCLEOTIDE SEQUENCE</scope>
    <source>
        <tissue evidence="2">Shoot tip</tissue>
    </source>
</reference>
<accession>A0A9Q1A5R9</accession>